<gene>
    <name evidence="2" type="ORF">ERS852462_03852</name>
    <name evidence="3" type="ORF">ERS852554_02428</name>
    <name evidence="4" type="ORF">POY80_07290</name>
</gene>
<name>A0A139KHT5_BACUN</name>
<dbReference type="EMBL" id="CZBF01000004">
    <property type="protein sequence ID" value="CUP97299.1"/>
    <property type="molecule type" value="Genomic_DNA"/>
</dbReference>
<dbReference type="GeneID" id="99751359"/>
<organism evidence="4 7">
    <name type="scientific">Bacteroides uniformis</name>
    <dbReference type="NCBI Taxonomy" id="820"/>
    <lineage>
        <taxon>Bacteria</taxon>
        <taxon>Pseudomonadati</taxon>
        <taxon>Bacteroidota</taxon>
        <taxon>Bacteroidia</taxon>
        <taxon>Bacteroidales</taxon>
        <taxon>Bacteroidaceae</taxon>
        <taxon>Bacteroides</taxon>
    </lineage>
</organism>
<keyword evidence="1" id="KW-0732">Signal</keyword>
<evidence type="ECO:0000313" key="4">
    <source>
        <dbReference type="EMBL" id="MDC1752245.1"/>
    </source>
</evidence>
<proteinExistence type="predicted"/>
<dbReference type="PROSITE" id="PS51257">
    <property type="entry name" value="PROKAR_LIPOPROTEIN"/>
    <property type="match status" value="1"/>
</dbReference>
<evidence type="ECO:0000313" key="5">
    <source>
        <dbReference type="Proteomes" id="UP000095614"/>
    </source>
</evidence>
<dbReference type="Proteomes" id="UP000095614">
    <property type="component" value="Unassembled WGS sequence"/>
</dbReference>
<sequence>MKHTFLFLLLILLLGLTACSKPADRTLVYSVVKTYQDLYNAVTK</sequence>
<protein>
    <submittedName>
        <fullName evidence="4">Uncharacterized protein</fullName>
    </submittedName>
</protein>
<dbReference type="AlphaFoldDB" id="A0A139KHT5"/>
<reference evidence="4" key="2">
    <citation type="submission" date="2022-10" db="EMBL/GenBank/DDBJ databases">
        <title>Human gut microbiome strain richness.</title>
        <authorList>
            <person name="Chen-Liaw A."/>
        </authorList>
    </citation>
    <scope>NUCLEOTIDE SEQUENCE</scope>
    <source>
        <strain evidence="4">A1_m1001262Bd0_191120</strain>
    </source>
</reference>
<dbReference type="PATRIC" id="fig|820.27.peg.282"/>
<dbReference type="STRING" id="820.ERS852554_02428"/>
<dbReference type="Proteomes" id="UP001218502">
    <property type="component" value="Unassembled WGS sequence"/>
</dbReference>
<dbReference type="RefSeq" id="WP_005826323.1">
    <property type="nucleotide sequence ID" value="NZ_BQNL01000001.1"/>
</dbReference>
<accession>A0A139KHT5</accession>
<reference evidence="5 6" key="1">
    <citation type="submission" date="2015-09" db="EMBL/GenBank/DDBJ databases">
        <authorList>
            <consortium name="Pathogen Informatics"/>
        </authorList>
    </citation>
    <scope>NUCLEOTIDE SEQUENCE [LARGE SCALE GENOMIC DNA]</scope>
    <source>
        <strain evidence="2 5">2789STDY5834847</strain>
        <strain evidence="3 6">2789STDY5834942</strain>
    </source>
</reference>
<dbReference type="EMBL" id="CZAF01000013">
    <property type="protein sequence ID" value="CUP51524.1"/>
    <property type="molecule type" value="Genomic_DNA"/>
</dbReference>
<evidence type="ECO:0000313" key="7">
    <source>
        <dbReference type="Proteomes" id="UP001218502"/>
    </source>
</evidence>
<dbReference type="EMBL" id="JAQNQY010000006">
    <property type="protein sequence ID" value="MDC1752245.1"/>
    <property type="molecule type" value="Genomic_DNA"/>
</dbReference>
<feature type="signal peptide" evidence="1">
    <location>
        <begin position="1"/>
        <end position="23"/>
    </location>
</feature>
<dbReference type="Proteomes" id="UP000095788">
    <property type="component" value="Unassembled WGS sequence"/>
</dbReference>
<evidence type="ECO:0000313" key="3">
    <source>
        <dbReference type="EMBL" id="CUP97299.1"/>
    </source>
</evidence>
<evidence type="ECO:0000313" key="2">
    <source>
        <dbReference type="EMBL" id="CUP51524.1"/>
    </source>
</evidence>
<evidence type="ECO:0000256" key="1">
    <source>
        <dbReference type="SAM" id="SignalP"/>
    </source>
</evidence>
<feature type="chain" id="PRO_5014531065" evidence="1">
    <location>
        <begin position="24"/>
        <end position="44"/>
    </location>
</feature>
<evidence type="ECO:0000313" key="6">
    <source>
        <dbReference type="Proteomes" id="UP000095788"/>
    </source>
</evidence>